<dbReference type="PANTHER" id="PTHR10218:SF369">
    <property type="entry name" value="GUANINE NUCLEOTIDE-BINDING PROTEIN ALPHA-2 SUBUNIT"/>
    <property type="match status" value="1"/>
</dbReference>
<evidence type="ECO:0000256" key="2">
    <source>
        <dbReference type="ARBA" id="ARBA00022741"/>
    </source>
</evidence>
<protein>
    <recommendedName>
        <fullName evidence="9">Fungal N-terminal domain-containing protein</fullName>
    </recommendedName>
</protein>
<dbReference type="EMBL" id="ML987193">
    <property type="protein sequence ID" value="KAF2250655.1"/>
    <property type="molecule type" value="Genomic_DNA"/>
</dbReference>
<dbReference type="Pfam" id="PF00503">
    <property type="entry name" value="G-alpha"/>
    <property type="match status" value="1"/>
</dbReference>
<dbReference type="GO" id="GO:0046872">
    <property type="term" value="F:metal ion binding"/>
    <property type="evidence" value="ECO:0007669"/>
    <property type="project" value="UniProtKB-KW"/>
</dbReference>
<keyword evidence="1" id="KW-0479">Metal-binding</keyword>
<evidence type="ECO:0000256" key="1">
    <source>
        <dbReference type="ARBA" id="ARBA00022723"/>
    </source>
</evidence>
<dbReference type="GO" id="GO:0031683">
    <property type="term" value="F:G-protein beta/gamma-subunit complex binding"/>
    <property type="evidence" value="ECO:0007669"/>
    <property type="project" value="InterPro"/>
</dbReference>
<dbReference type="GO" id="GO:0007189">
    <property type="term" value="P:adenylate cyclase-activating G protein-coupled receptor signaling pathway"/>
    <property type="evidence" value="ECO:0007669"/>
    <property type="project" value="TreeGrafter"/>
</dbReference>
<dbReference type="GeneID" id="54585324"/>
<dbReference type="InterPro" id="IPR027417">
    <property type="entry name" value="P-loop_NTPase"/>
</dbReference>
<feature type="binding site" evidence="6">
    <location>
        <begin position="249"/>
        <end position="254"/>
    </location>
    <ligand>
        <name>GTP</name>
        <dbReference type="ChEBI" id="CHEBI:37565"/>
    </ligand>
</feature>
<dbReference type="Gene3D" id="1.10.400.10">
    <property type="entry name" value="GI Alpha 1, domain 2-like"/>
    <property type="match status" value="1"/>
</dbReference>
<evidence type="ECO:0000256" key="4">
    <source>
        <dbReference type="ARBA" id="ARBA00023134"/>
    </source>
</evidence>
<dbReference type="GO" id="GO:0003924">
    <property type="term" value="F:GTPase activity"/>
    <property type="evidence" value="ECO:0007669"/>
    <property type="project" value="InterPro"/>
</dbReference>
<evidence type="ECO:0008006" key="9">
    <source>
        <dbReference type="Google" id="ProtNLM"/>
    </source>
</evidence>
<keyword evidence="5" id="KW-0807">Transducer</keyword>
<name>A0A6A6IJ81_9PLEO</name>
<dbReference type="Proteomes" id="UP000800094">
    <property type="component" value="Unassembled WGS sequence"/>
</dbReference>
<proteinExistence type="predicted"/>
<dbReference type="InterPro" id="IPR011025">
    <property type="entry name" value="GproteinA_insert"/>
</dbReference>
<organism evidence="7 8">
    <name type="scientific">Trematosphaeria pertusa</name>
    <dbReference type="NCBI Taxonomy" id="390896"/>
    <lineage>
        <taxon>Eukaryota</taxon>
        <taxon>Fungi</taxon>
        <taxon>Dikarya</taxon>
        <taxon>Ascomycota</taxon>
        <taxon>Pezizomycotina</taxon>
        <taxon>Dothideomycetes</taxon>
        <taxon>Pleosporomycetidae</taxon>
        <taxon>Pleosporales</taxon>
        <taxon>Massarineae</taxon>
        <taxon>Trematosphaeriaceae</taxon>
        <taxon>Trematosphaeria</taxon>
    </lineage>
</organism>
<dbReference type="OrthoDB" id="5817230at2759"/>
<dbReference type="InterPro" id="IPR001019">
    <property type="entry name" value="Gprotein_alpha_su"/>
</dbReference>
<reference evidence="7" key="1">
    <citation type="journal article" date="2020" name="Stud. Mycol.">
        <title>101 Dothideomycetes genomes: a test case for predicting lifestyles and emergence of pathogens.</title>
        <authorList>
            <person name="Haridas S."/>
            <person name="Albert R."/>
            <person name="Binder M."/>
            <person name="Bloem J."/>
            <person name="Labutti K."/>
            <person name="Salamov A."/>
            <person name="Andreopoulos B."/>
            <person name="Baker S."/>
            <person name="Barry K."/>
            <person name="Bills G."/>
            <person name="Bluhm B."/>
            <person name="Cannon C."/>
            <person name="Castanera R."/>
            <person name="Culley D."/>
            <person name="Daum C."/>
            <person name="Ezra D."/>
            <person name="Gonzalez J."/>
            <person name="Henrissat B."/>
            <person name="Kuo A."/>
            <person name="Liang C."/>
            <person name="Lipzen A."/>
            <person name="Lutzoni F."/>
            <person name="Magnuson J."/>
            <person name="Mondo S."/>
            <person name="Nolan M."/>
            <person name="Ohm R."/>
            <person name="Pangilinan J."/>
            <person name="Park H.-J."/>
            <person name="Ramirez L."/>
            <person name="Alfaro M."/>
            <person name="Sun H."/>
            <person name="Tritt A."/>
            <person name="Yoshinaga Y."/>
            <person name="Zwiers L.-H."/>
            <person name="Turgeon B."/>
            <person name="Goodwin S."/>
            <person name="Spatafora J."/>
            <person name="Crous P."/>
            <person name="Grigoriev I."/>
        </authorList>
    </citation>
    <scope>NUCLEOTIDE SEQUENCE</scope>
    <source>
        <strain evidence="7">CBS 122368</strain>
    </source>
</reference>
<gene>
    <name evidence="7" type="ORF">BU26DRAFT_549383</name>
</gene>
<dbReference type="PROSITE" id="PS51882">
    <property type="entry name" value="G_ALPHA"/>
    <property type="match status" value="1"/>
</dbReference>
<dbReference type="SUPFAM" id="SSF52540">
    <property type="entry name" value="P-loop containing nucleoside triphosphate hydrolases"/>
    <property type="match status" value="1"/>
</dbReference>
<dbReference type="GO" id="GO:0005525">
    <property type="term" value="F:GTP binding"/>
    <property type="evidence" value="ECO:0007669"/>
    <property type="project" value="UniProtKB-KW"/>
</dbReference>
<accession>A0A6A6IJ81</accession>
<evidence type="ECO:0000256" key="3">
    <source>
        <dbReference type="ARBA" id="ARBA00022842"/>
    </source>
</evidence>
<dbReference type="SMART" id="SM00275">
    <property type="entry name" value="G_alpha"/>
    <property type="match status" value="1"/>
</dbReference>
<keyword evidence="4 6" id="KW-0342">GTP-binding</keyword>
<evidence type="ECO:0000313" key="7">
    <source>
        <dbReference type="EMBL" id="KAF2250655.1"/>
    </source>
</evidence>
<evidence type="ECO:0000256" key="5">
    <source>
        <dbReference type="ARBA" id="ARBA00023224"/>
    </source>
</evidence>
<sequence>MADPLTIIGSVGALCNIIEVVTKAISTIARLSARWKDAELTFFSLVAQLCALRAALTKVQEWKEEELGETHHQLIMDLDVSISCCRLLVAKIDIFVSTLDVATDKPLDVPGKLKFVFGTSGLEEVERLLERQINALTLLLTACNCKTLSEQRRLLEKTTTRKVLGRAKADSVSLFVLRDSASFIGRITDNLSKLSLIFDFDHELFSTKVYERVFRGSLKESLRRQQGAWHHTLPQRAPETLALLMGDDEGGKNTIVNLLNDVYPQHYSIEELALSQKELSGLYLRRLRELSARMGTSTKGKNAAARVEDCALMLKYTTVPSSVKNLDPETVRAIAACYNEQFRRGDSSLVSGDMNEVPLLTDELCRLSSPCYVPSAADALRVQARRGVYGVRLRREGHAVKVINLPGPEFYVRQPDVALERISTLILVVDLTSYDIPSPTGTHNRMRNLMHSFHQLTSLSALRRASTVLVWNKIGVFKHKLPYSPLEPHFPDYDGGDDADKAIAFLSRKFKHMTPRPSEVYSLVMAGDDPSMLDPILDIVLGVPPSSKSIAIGSSSPVQRLVKGENESRIITIPIQEWTSVSGPLPTPSGLDRPLEPANVACRPPRGQPTGTYGEKAQYQAISGTRVGLGGEGRDSAFPIRNSWG</sequence>
<keyword evidence="3" id="KW-0460">Magnesium</keyword>
<dbReference type="Gene3D" id="3.40.50.300">
    <property type="entry name" value="P-loop containing nucleotide triphosphate hydrolases"/>
    <property type="match status" value="1"/>
</dbReference>
<evidence type="ECO:0000256" key="6">
    <source>
        <dbReference type="PIRSR" id="PIRSR601019-1"/>
    </source>
</evidence>
<evidence type="ECO:0000313" key="8">
    <source>
        <dbReference type="Proteomes" id="UP000800094"/>
    </source>
</evidence>
<dbReference type="AlphaFoldDB" id="A0A6A6IJ81"/>
<dbReference type="RefSeq" id="XP_033685659.1">
    <property type="nucleotide sequence ID" value="XM_033831994.1"/>
</dbReference>
<dbReference type="GO" id="GO:0005834">
    <property type="term" value="C:heterotrimeric G-protein complex"/>
    <property type="evidence" value="ECO:0007669"/>
    <property type="project" value="TreeGrafter"/>
</dbReference>
<dbReference type="GO" id="GO:0001664">
    <property type="term" value="F:G protein-coupled receptor binding"/>
    <property type="evidence" value="ECO:0007669"/>
    <property type="project" value="TreeGrafter"/>
</dbReference>
<keyword evidence="2 6" id="KW-0547">Nucleotide-binding</keyword>
<dbReference type="GO" id="GO:0005737">
    <property type="term" value="C:cytoplasm"/>
    <property type="evidence" value="ECO:0007669"/>
    <property type="project" value="TreeGrafter"/>
</dbReference>
<dbReference type="PANTHER" id="PTHR10218">
    <property type="entry name" value="GTP-BINDING PROTEIN ALPHA SUBUNIT"/>
    <property type="match status" value="1"/>
</dbReference>
<keyword evidence="8" id="KW-1185">Reference proteome</keyword>